<dbReference type="PANTHER" id="PTHR42953">
    <property type="entry name" value="HIGH-AFFINITY ZINC UPTAKE SYSTEM PROTEIN ZNUA-RELATED"/>
    <property type="match status" value="1"/>
</dbReference>
<dbReference type="SUPFAM" id="SSF53807">
    <property type="entry name" value="Helical backbone' metal receptor"/>
    <property type="match status" value="1"/>
</dbReference>
<evidence type="ECO:0000256" key="5">
    <source>
        <dbReference type="ARBA" id="ARBA00022729"/>
    </source>
</evidence>
<comment type="subcellular location">
    <subcellularLocation>
        <location evidence="1">Cell envelope</location>
    </subcellularLocation>
</comment>
<dbReference type="PRINTS" id="PR00691">
    <property type="entry name" value="ADHESINB"/>
</dbReference>
<dbReference type="AlphaFoldDB" id="A0A1V2DS25"/>
<comment type="similarity">
    <text evidence="2 6">Belongs to the bacterial solute-binding protein 9 family.</text>
</comment>
<dbReference type="STRING" id="135739.BTO32_12215"/>
<feature type="signal peptide" evidence="7">
    <location>
        <begin position="1"/>
        <end position="26"/>
    </location>
</feature>
<feature type="chain" id="PRO_5012460108" evidence="7">
    <location>
        <begin position="27"/>
        <end position="298"/>
    </location>
</feature>
<accession>A0A1V2DS25</accession>
<dbReference type="GO" id="GO:0007155">
    <property type="term" value="P:cell adhesion"/>
    <property type="evidence" value="ECO:0007669"/>
    <property type="project" value="InterPro"/>
</dbReference>
<sequence length="298" mass="31952">MKIRSLLLTLTCSAALGLGTVSSASAKTIDVVASFTVLADVVKHVGGDHVNVTSLVPPNGDPHAFEPSPDDAKAVRSAAVTFISGEGLEEWFQRLVKASGASKPPVVVSTGIKTHTFEEDGKEITDPHVWNSVPNVLVWIDNIEEALAKADPEDAADFAANADRYAKTLKALDATIHAKIDAIPRDKRKVLTSHDAFGYYGEEYGVTFLAPLGMSTETEASAADVAELIDQIKKENIRVYFIENSNDPRLVKQIAAATNAKPGGELYPEALSTADGPVPSYEALMRYNTDQIVKAMTE</sequence>
<evidence type="ECO:0000313" key="9">
    <source>
        <dbReference type="Proteomes" id="UP000189339"/>
    </source>
</evidence>
<evidence type="ECO:0000313" key="8">
    <source>
        <dbReference type="EMBL" id="ONF43432.1"/>
    </source>
</evidence>
<organism evidence="8 9">
    <name type="scientific">Marinobacter lutaoensis</name>
    <dbReference type="NCBI Taxonomy" id="135739"/>
    <lineage>
        <taxon>Bacteria</taxon>
        <taxon>Pseudomonadati</taxon>
        <taxon>Pseudomonadota</taxon>
        <taxon>Gammaproteobacteria</taxon>
        <taxon>Pseudomonadales</taxon>
        <taxon>Marinobacteraceae</taxon>
        <taxon>Marinobacter</taxon>
    </lineage>
</organism>
<dbReference type="InterPro" id="IPR006128">
    <property type="entry name" value="Lipoprotein_PsaA-like"/>
</dbReference>
<dbReference type="OrthoDB" id="7346865at2"/>
<dbReference type="GO" id="GO:0046872">
    <property type="term" value="F:metal ion binding"/>
    <property type="evidence" value="ECO:0007669"/>
    <property type="project" value="UniProtKB-KW"/>
</dbReference>
<comment type="caution">
    <text evidence="8">The sequence shown here is derived from an EMBL/GenBank/DDBJ whole genome shotgun (WGS) entry which is preliminary data.</text>
</comment>
<dbReference type="PANTHER" id="PTHR42953:SF1">
    <property type="entry name" value="METAL-BINDING PROTEIN HI_0362-RELATED"/>
    <property type="match status" value="1"/>
</dbReference>
<dbReference type="InterPro" id="IPR050492">
    <property type="entry name" value="Bact_metal-bind_prot9"/>
</dbReference>
<evidence type="ECO:0000256" key="2">
    <source>
        <dbReference type="ARBA" id="ARBA00011028"/>
    </source>
</evidence>
<dbReference type="GO" id="GO:0030313">
    <property type="term" value="C:cell envelope"/>
    <property type="evidence" value="ECO:0007669"/>
    <property type="project" value="UniProtKB-SubCell"/>
</dbReference>
<dbReference type="PRINTS" id="PR00690">
    <property type="entry name" value="ADHESNFAMILY"/>
</dbReference>
<gene>
    <name evidence="8" type="ORF">BTO32_12215</name>
</gene>
<dbReference type="Proteomes" id="UP000189339">
    <property type="component" value="Unassembled WGS sequence"/>
</dbReference>
<keyword evidence="5 7" id="KW-0732">Signal</keyword>
<evidence type="ECO:0000256" key="7">
    <source>
        <dbReference type="SAM" id="SignalP"/>
    </source>
</evidence>
<dbReference type="EMBL" id="MSCW01000007">
    <property type="protein sequence ID" value="ONF43432.1"/>
    <property type="molecule type" value="Genomic_DNA"/>
</dbReference>
<keyword evidence="9" id="KW-1185">Reference proteome</keyword>
<evidence type="ECO:0000256" key="1">
    <source>
        <dbReference type="ARBA" id="ARBA00004196"/>
    </source>
</evidence>
<dbReference type="GO" id="GO:0030001">
    <property type="term" value="P:metal ion transport"/>
    <property type="evidence" value="ECO:0007669"/>
    <property type="project" value="InterPro"/>
</dbReference>
<keyword evidence="4" id="KW-0479">Metal-binding</keyword>
<keyword evidence="3 6" id="KW-0813">Transport</keyword>
<dbReference type="InterPro" id="IPR006129">
    <property type="entry name" value="AdhesinB"/>
</dbReference>
<evidence type="ECO:0000256" key="6">
    <source>
        <dbReference type="RuleBase" id="RU003512"/>
    </source>
</evidence>
<dbReference type="RefSeq" id="WP_076724897.1">
    <property type="nucleotide sequence ID" value="NZ_MSCW01000007.1"/>
</dbReference>
<reference evidence="8 9" key="1">
    <citation type="submission" date="2016-12" db="EMBL/GenBank/DDBJ databases">
        <title>Marinobacter lutaoensis whole genome sequencing.</title>
        <authorList>
            <person name="Verma A."/>
            <person name="Krishnamurthi S."/>
        </authorList>
    </citation>
    <scope>NUCLEOTIDE SEQUENCE [LARGE SCALE GENOMIC DNA]</scope>
    <source>
        <strain evidence="8 9">T5054</strain>
    </source>
</reference>
<name>A0A1V2DS25_9GAMM</name>
<evidence type="ECO:0000256" key="3">
    <source>
        <dbReference type="ARBA" id="ARBA00022448"/>
    </source>
</evidence>
<evidence type="ECO:0000256" key="4">
    <source>
        <dbReference type="ARBA" id="ARBA00022723"/>
    </source>
</evidence>
<protein>
    <submittedName>
        <fullName evidence="8">ABC transporter substrate-binding protein</fullName>
    </submittedName>
</protein>
<dbReference type="Gene3D" id="3.40.50.1980">
    <property type="entry name" value="Nitrogenase molybdenum iron protein domain"/>
    <property type="match status" value="2"/>
</dbReference>
<dbReference type="InterPro" id="IPR006127">
    <property type="entry name" value="ZnuA-like"/>
</dbReference>
<dbReference type="Pfam" id="PF01297">
    <property type="entry name" value="ZnuA"/>
    <property type="match status" value="1"/>
</dbReference>
<proteinExistence type="inferred from homology"/>